<dbReference type="Pfam" id="PF07859">
    <property type="entry name" value="Abhydrolase_3"/>
    <property type="match status" value="1"/>
</dbReference>
<accession>A0A246JQW6</accession>
<dbReference type="Proteomes" id="UP000197097">
    <property type="component" value="Unassembled WGS sequence"/>
</dbReference>
<feature type="domain" description="Alpha/beta hydrolase fold-3" evidence="3">
    <location>
        <begin position="80"/>
        <end position="281"/>
    </location>
</feature>
<sequence length="306" mass="32920">MPLNDAMRERLEGWKEVAMALAPLLLGEKLAETPDVLRARYNQELARNLPPVGVTVSPADMGGVPGALVTPAEPREGRVMLYIHGGGYFSGGSAGYHGIAGHFAKLLGASVYVPDYRLAPEHLFPAPLDDVSKAYAWLAADPERAKRIVLAGDSAGGAMVVSAMVRARNAGLPLPAGGVAISPWANLEMTGASYTTRDGIDPLCSREILLLMARAILGTTRPNDPDVSPVFAEVRGLPPILVQIGESEVMLSDAIQLATHLADSRVRTSLEIWPDMFHVWPMFIDVIPEAREALESAVSFLDRRLR</sequence>
<dbReference type="SUPFAM" id="SSF53474">
    <property type="entry name" value="alpha/beta-Hydrolases"/>
    <property type="match status" value="1"/>
</dbReference>
<keyword evidence="5" id="KW-1185">Reference proteome</keyword>
<evidence type="ECO:0000256" key="1">
    <source>
        <dbReference type="ARBA" id="ARBA00010515"/>
    </source>
</evidence>
<dbReference type="AlphaFoldDB" id="A0A246JQW6"/>
<reference evidence="4 5" key="1">
    <citation type="journal article" date="2002" name="Int. J. Syst. Evol. Microbiol.">
        <title>Sphingopyxis witflariensis sp. nov., isolated from activated sludge.</title>
        <authorList>
            <person name="Kampfer P."/>
            <person name="Witzenberger R."/>
            <person name="Denner E.B."/>
            <person name="Busse H.J."/>
            <person name="Neef A."/>
        </authorList>
    </citation>
    <scope>NUCLEOTIDE SEQUENCE [LARGE SCALE GENOMIC DNA]</scope>
    <source>
        <strain evidence="4 5">DSM 14551</strain>
    </source>
</reference>
<dbReference type="RefSeq" id="WP_088473331.1">
    <property type="nucleotide sequence ID" value="NZ_NISJ01000007.1"/>
</dbReference>
<dbReference type="InterPro" id="IPR013094">
    <property type="entry name" value="AB_hydrolase_3"/>
</dbReference>
<dbReference type="InterPro" id="IPR029058">
    <property type="entry name" value="AB_hydrolase_fold"/>
</dbReference>
<evidence type="ECO:0000256" key="2">
    <source>
        <dbReference type="ARBA" id="ARBA00022801"/>
    </source>
</evidence>
<dbReference type="Gene3D" id="3.40.50.1820">
    <property type="entry name" value="alpha/beta hydrolase"/>
    <property type="match status" value="1"/>
</dbReference>
<dbReference type="GO" id="GO:0004806">
    <property type="term" value="F:triacylglycerol lipase activity"/>
    <property type="evidence" value="ECO:0007669"/>
    <property type="project" value="TreeGrafter"/>
</dbReference>
<protein>
    <submittedName>
        <fullName evidence="4">Esterase</fullName>
    </submittedName>
</protein>
<dbReference type="EMBL" id="NISJ01000007">
    <property type="protein sequence ID" value="OWQ95369.1"/>
    <property type="molecule type" value="Genomic_DNA"/>
</dbReference>
<organism evidence="4 5">
    <name type="scientific">Sphingopyxis witflariensis</name>
    <dbReference type="NCBI Taxonomy" id="173675"/>
    <lineage>
        <taxon>Bacteria</taxon>
        <taxon>Pseudomonadati</taxon>
        <taxon>Pseudomonadota</taxon>
        <taxon>Alphaproteobacteria</taxon>
        <taxon>Sphingomonadales</taxon>
        <taxon>Sphingomonadaceae</taxon>
        <taxon>Sphingopyxis</taxon>
    </lineage>
</organism>
<dbReference type="OrthoDB" id="9806180at2"/>
<dbReference type="PANTHER" id="PTHR48081">
    <property type="entry name" value="AB HYDROLASE SUPERFAMILY PROTEIN C4A8.06C"/>
    <property type="match status" value="1"/>
</dbReference>
<proteinExistence type="inferred from homology"/>
<gene>
    <name evidence="4" type="ORF">CDQ91_13890</name>
</gene>
<name>A0A246JQW6_9SPHN</name>
<comment type="similarity">
    <text evidence="1">Belongs to the 'GDXG' lipolytic enzyme family.</text>
</comment>
<comment type="caution">
    <text evidence="4">The sequence shown here is derived from an EMBL/GenBank/DDBJ whole genome shotgun (WGS) entry which is preliminary data.</text>
</comment>
<evidence type="ECO:0000313" key="5">
    <source>
        <dbReference type="Proteomes" id="UP000197097"/>
    </source>
</evidence>
<dbReference type="InterPro" id="IPR050300">
    <property type="entry name" value="GDXG_lipolytic_enzyme"/>
</dbReference>
<evidence type="ECO:0000259" key="3">
    <source>
        <dbReference type="Pfam" id="PF07859"/>
    </source>
</evidence>
<keyword evidence="2" id="KW-0378">Hydrolase</keyword>
<evidence type="ECO:0000313" key="4">
    <source>
        <dbReference type="EMBL" id="OWQ95369.1"/>
    </source>
</evidence>
<dbReference type="PANTHER" id="PTHR48081:SF30">
    <property type="entry name" value="ACETYL-HYDROLASE LIPR-RELATED"/>
    <property type="match status" value="1"/>
</dbReference>